<sequence length="196" mass="21206">MSNSVFPYFRLRGWREALLLCCVVIPLVWFHDFSLPQLFGPELSIPVFLPNLVPVVLAGAMGVLLGSQWSESYERAVTSRSTERPRLILSFMCVLILVAVAGLMRIRYLGWETVSLISAHSMVSIGCAAAFGGRWGSAVSLRVVPLLSLILCLSPWLVGEGTPWGNSVGVGTSPAVLIGEAVLGVIGLVVWVRQGR</sequence>
<organism evidence="2 3">
    <name type="scientific">Corynebacterium pseudokroppenstedtii</name>
    <dbReference type="NCBI Taxonomy" id="2804917"/>
    <lineage>
        <taxon>Bacteria</taxon>
        <taxon>Bacillati</taxon>
        <taxon>Actinomycetota</taxon>
        <taxon>Actinomycetes</taxon>
        <taxon>Mycobacteriales</taxon>
        <taxon>Corynebacteriaceae</taxon>
        <taxon>Corynebacterium</taxon>
    </lineage>
</organism>
<feature type="transmembrane region" description="Helical" evidence="1">
    <location>
        <begin position="170"/>
        <end position="192"/>
    </location>
</feature>
<proteinExistence type="predicted"/>
<evidence type="ECO:0000256" key="1">
    <source>
        <dbReference type="SAM" id="Phobius"/>
    </source>
</evidence>
<dbReference type="RefSeq" id="WP_204087964.1">
    <property type="nucleotide sequence ID" value="NZ_CP137757.1"/>
</dbReference>
<feature type="transmembrane region" description="Helical" evidence="1">
    <location>
        <begin position="12"/>
        <end position="31"/>
    </location>
</feature>
<keyword evidence="1" id="KW-0812">Transmembrane</keyword>
<dbReference type="KEGG" id="cpsk:Q0N40_01445"/>
<dbReference type="AlphaFoldDB" id="A0AAU0Q323"/>
<evidence type="ECO:0000313" key="3">
    <source>
        <dbReference type="Proteomes" id="UP001174314"/>
    </source>
</evidence>
<keyword evidence="1" id="KW-0472">Membrane</keyword>
<feature type="transmembrane region" description="Helical" evidence="1">
    <location>
        <begin position="87"/>
        <end position="108"/>
    </location>
</feature>
<feature type="transmembrane region" description="Helical" evidence="1">
    <location>
        <begin position="114"/>
        <end position="132"/>
    </location>
</feature>
<keyword evidence="1" id="KW-1133">Transmembrane helix</keyword>
<dbReference type="Proteomes" id="UP001174314">
    <property type="component" value="Chromosome"/>
</dbReference>
<name>A0AAU0Q323_9CORY</name>
<protein>
    <submittedName>
        <fullName evidence="2">Uncharacterized protein</fullName>
    </submittedName>
</protein>
<feature type="transmembrane region" description="Helical" evidence="1">
    <location>
        <begin position="139"/>
        <end position="158"/>
    </location>
</feature>
<gene>
    <name evidence="2" type="ORF">Q0N40_01445</name>
</gene>
<accession>A0AAU0Q323</accession>
<evidence type="ECO:0000313" key="2">
    <source>
        <dbReference type="EMBL" id="WPF25245.1"/>
    </source>
</evidence>
<dbReference type="EMBL" id="CP137757">
    <property type="protein sequence ID" value="WPF25245.1"/>
    <property type="molecule type" value="Genomic_DNA"/>
</dbReference>
<keyword evidence="3" id="KW-1185">Reference proteome</keyword>
<reference evidence="2 3" key="1">
    <citation type="submission" date="2023-10" db="EMBL/GenBank/DDBJ databases">
        <title>complete genome sequence of Corynebacterium pseudokroppenstedtii P15-C1.</title>
        <authorList>
            <person name="Bruggemann H."/>
            <person name="Poehlein A."/>
        </authorList>
    </citation>
    <scope>NUCLEOTIDE SEQUENCE [LARGE SCALE GENOMIC DNA]</scope>
    <source>
        <strain evidence="2 3">P15_C1</strain>
    </source>
</reference>
<feature type="transmembrane region" description="Helical" evidence="1">
    <location>
        <begin position="43"/>
        <end position="66"/>
    </location>
</feature>